<name>A0AA88AV92_FICCA</name>
<gene>
    <name evidence="2" type="ORF">TIFTF001_021877</name>
</gene>
<keyword evidence="3" id="KW-1185">Reference proteome</keyword>
<evidence type="ECO:0000313" key="3">
    <source>
        <dbReference type="Proteomes" id="UP001187192"/>
    </source>
</evidence>
<feature type="region of interest" description="Disordered" evidence="1">
    <location>
        <begin position="77"/>
        <end position="117"/>
    </location>
</feature>
<dbReference type="AlphaFoldDB" id="A0AA88AV92"/>
<evidence type="ECO:0000313" key="2">
    <source>
        <dbReference type="EMBL" id="GMN52741.1"/>
    </source>
</evidence>
<organism evidence="2 3">
    <name type="scientific">Ficus carica</name>
    <name type="common">Common fig</name>
    <dbReference type="NCBI Taxonomy" id="3494"/>
    <lineage>
        <taxon>Eukaryota</taxon>
        <taxon>Viridiplantae</taxon>
        <taxon>Streptophyta</taxon>
        <taxon>Embryophyta</taxon>
        <taxon>Tracheophyta</taxon>
        <taxon>Spermatophyta</taxon>
        <taxon>Magnoliopsida</taxon>
        <taxon>eudicotyledons</taxon>
        <taxon>Gunneridae</taxon>
        <taxon>Pentapetalae</taxon>
        <taxon>rosids</taxon>
        <taxon>fabids</taxon>
        <taxon>Rosales</taxon>
        <taxon>Moraceae</taxon>
        <taxon>Ficeae</taxon>
        <taxon>Ficus</taxon>
    </lineage>
</organism>
<comment type="caution">
    <text evidence="2">The sequence shown here is derived from an EMBL/GenBank/DDBJ whole genome shotgun (WGS) entry which is preliminary data.</text>
</comment>
<dbReference type="Proteomes" id="UP001187192">
    <property type="component" value="Unassembled WGS sequence"/>
</dbReference>
<sequence length="152" mass="17015">MWYYFPSLSRENGNGKIKLHERENRISLTAHLHPEARLRISSSTSRPLSRPPKKTHLTLIHFPYGFTKSHSLISTTPTGFPTLAKNDNKDPNEIEENDYKSRELGSDGGDGSGKKNGRSIFNSIRWGELLMNPDPDNILAVGLTGLLTWASV</sequence>
<proteinExistence type="predicted"/>
<accession>A0AA88AV92</accession>
<dbReference type="PANTHER" id="PTHR36789">
    <property type="entry name" value="TRANSMEMBRANE PROTEIN"/>
    <property type="match status" value="1"/>
</dbReference>
<dbReference type="EMBL" id="BTGU01000043">
    <property type="protein sequence ID" value="GMN52741.1"/>
    <property type="molecule type" value="Genomic_DNA"/>
</dbReference>
<reference evidence="2" key="1">
    <citation type="submission" date="2023-07" db="EMBL/GenBank/DDBJ databases">
        <title>draft genome sequence of fig (Ficus carica).</title>
        <authorList>
            <person name="Takahashi T."/>
            <person name="Nishimura K."/>
        </authorList>
    </citation>
    <scope>NUCLEOTIDE SEQUENCE</scope>
</reference>
<dbReference type="PANTHER" id="PTHR36789:SF1">
    <property type="entry name" value="TRANSMEMBRANE PROTEIN"/>
    <property type="match status" value="1"/>
</dbReference>
<protein>
    <submittedName>
        <fullName evidence="2">Uncharacterized protein</fullName>
    </submittedName>
</protein>
<evidence type="ECO:0000256" key="1">
    <source>
        <dbReference type="SAM" id="MobiDB-lite"/>
    </source>
</evidence>
<feature type="compositionally biased region" description="Basic and acidic residues" evidence="1">
    <location>
        <begin position="86"/>
        <end position="105"/>
    </location>
</feature>